<feature type="compositionally biased region" description="Low complexity" evidence="1">
    <location>
        <begin position="238"/>
        <end position="250"/>
    </location>
</feature>
<dbReference type="AlphaFoldDB" id="A0A2T9YQU8"/>
<feature type="region of interest" description="Disordered" evidence="1">
    <location>
        <begin position="88"/>
        <end position="256"/>
    </location>
</feature>
<feature type="region of interest" description="Disordered" evidence="1">
    <location>
        <begin position="287"/>
        <end position="335"/>
    </location>
</feature>
<keyword evidence="3" id="KW-1185">Reference proteome</keyword>
<evidence type="ECO:0000313" key="2">
    <source>
        <dbReference type="EMBL" id="PVU94634.1"/>
    </source>
</evidence>
<dbReference type="EMBL" id="MBFT01000237">
    <property type="protein sequence ID" value="PVU94634.1"/>
    <property type="molecule type" value="Genomic_DNA"/>
</dbReference>
<feature type="compositionally biased region" description="Polar residues" evidence="1">
    <location>
        <begin position="179"/>
        <end position="194"/>
    </location>
</feature>
<evidence type="ECO:0000313" key="3">
    <source>
        <dbReference type="Proteomes" id="UP000245699"/>
    </source>
</evidence>
<feature type="compositionally biased region" description="Low complexity" evidence="1">
    <location>
        <begin position="123"/>
        <end position="133"/>
    </location>
</feature>
<feature type="compositionally biased region" description="Basic residues" evidence="1">
    <location>
        <begin position="313"/>
        <end position="327"/>
    </location>
</feature>
<accession>A0A2T9YQU8</accession>
<dbReference type="Proteomes" id="UP000245699">
    <property type="component" value="Unassembled WGS sequence"/>
</dbReference>
<feature type="compositionally biased region" description="Basic residues" evidence="1">
    <location>
        <begin position="295"/>
        <end position="305"/>
    </location>
</feature>
<protein>
    <submittedName>
        <fullName evidence="2">Uncharacterized protein</fullName>
    </submittedName>
</protein>
<feature type="compositionally biased region" description="Polar residues" evidence="1">
    <location>
        <begin position="10"/>
        <end position="32"/>
    </location>
</feature>
<evidence type="ECO:0000256" key="1">
    <source>
        <dbReference type="SAM" id="MobiDB-lite"/>
    </source>
</evidence>
<feature type="compositionally biased region" description="Basic and acidic residues" evidence="1">
    <location>
        <begin position="165"/>
        <end position="177"/>
    </location>
</feature>
<organism evidence="2 3">
    <name type="scientific">Furculomyces boomerangus</name>
    <dbReference type="NCBI Taxonomy" id="61424"/>
    <lineage>
        <taxon>Eukaryota</taxon>
        <taxon>Fungi</taxon>
        <taxon>Fungi incertae sedis</taxon>
        <taxon>Zoopagomycota</taxon>
        <taxon>Kickxellomycotina</taxon>
        <taxon>Harpellomycetes</taxon>
        <taxon>Harpellales</taxon>
        <taxon>Harpellaceae</taxon>
        <taxon>Furculomyces</taxon>
    </lineage>
</organism>
<reference evidence="2 3" key="1">
    <citation type="journal article" date="2018" name="MBio">
        <title>Comparative Genomics Reveals the Core Gene Toolbox for the Fungus-Insect Symbiosis.</title>
        <authorList>
            <person name="Wang Y."/>
            <person name="Stata M."/>
            <person name="Wang W."/>
            <person name="Stajich J.E."/>
            <person name="White M.M."/>
            <person name="Moncalvo J.M."/>
        </authorList>
    </citation>
    <scope>NUCLEOTIDE SEQUENCE [LARGE SCALE GENOMIC DNA]</scope>
    <source>
        <strain evidence="2 3">AUS-77-4</strain>
    </source>
</reference>
<feature type="region of interest" description="Disordered" evidence="1">
    <location>
        <begin position="1"/>
        <end position="33"/>
    </location>
</feature>
<comment type="caution">
    <text evidence="2">The sequence shown here is derived from an EMBL/GenBank/DDBJ whole genome shotgun (WGS) entry which is preliminary data.</text>
</comment>
<name>A0A2T9YQU8_9FUNG</name>
<sequence>MPVTLRTRKQNTSSQTPTSKNVQNANENQDSTDLLFKEFENESPKTKSSRQSEMFMFIDDSKFAEILNDESPTDEYVLESKLEDFGSVDTFSKTPKRYSRRLSNVSISPSFSRFSNENKNTRISSPSIPYSPSDPKRRGKKSTDTVPQQLDAKSSSETGELSQEQLEKFEKGLEKHAANNGNDKNITPKNNSELYQIEKTSVDSDDSKQETKPNDKDVQETNGQKVKPVSLSQLNKVSTYSASSTSSSTTDILDKKFIRKAPGPIATISWLTDSTVGNELPFSVKAKNEEENKKISKSKNLKSRTKKAEKGTGNKKIKEKKLVKRKQEKNSKSTTEYDSLNDFVLDEESVFV</sequence>
<feature type="compositionally biased region" description="Basic and acidic residues" evidence="1">
    <location>
        <begin position="200"/>
        <end position="219"/>
    </location>
</feature>
<feature type="compositionally biased region" description="Polar residues" evidence="1">
    <location>
        <begin position="101"/>
        <end position="122"/>
    </location>
</feature>
<gene>
    <name evidence="2" type="ORF">BB559_002958</name>
</gene>
<proteinExistence type="predicted"/>
<feature type="compositionally biased region" description="Polar residues" evidence="1">
    <location>
        <begin position="220"/>
        <end position="237"/>
    </location>
</feature>
<feature type="compositionally biased region" description="Polar residues" evidence="1">
    <location>
        <begin position="144"/>
        <end position="164"/>
    </location>
</feature>